<dbReference type="Gene3D" id="1.25.40.10">
    <property type="entry name" value="Tetratricopeptide repeat domain"/>
    <property type="match status" value="1"/>
</dbReference>
<protein>
    <submittedName>
        <fullName evidence="1">Uncharacterized protein</fullName>
    </submittedName>
</protein>
<dbReference type="SMART" id="SM00028">
    <property type="entry name" value="TPR"/>
    <property type="match status" value="1"/>
</dbReference>
<feature type="non-terminal residue" evidence="1">
    <location>
        <position position="135"/>
    </location>
</feature>
<dbReference type="Pfam" id="PF13181">
    <property type="entry name" value="TPR_8"/>
    <property type="match status" value="1"/>
</dbReference>
<dbReference type="InterPro" id="IPR019734">
    <property type="entry name" value="TPR_rpt"/>
</dbReference>
<dbReference type="SUPFAM" id="SSF48452">
    <property type="entry name" value="TPR-like"/>
    <property type="match status" value="1"/>
</dbReference>
<dbReference type="PROSITE" id="PS50293">
    <property type="entry name" value="TPR_REGION"/>
    <property type="match status" value="2"/>
</dbReference>
<evidence type="ECO:0000313" key="1">
    <source>
        <dbReference type="EMBL" id="GAG63880.1"/>
    </source>
</evidence>
<name>X0Z3H5_9ZZZZ</name>
<organism evidence="1">
    <name type="scientific">marine sediment metagenome</name>
    <dbReference type="NCBI Taxonomy" id="412755"/>
    <lineage>
        <taxon>unclassified sequences</taxon>
        <taxon>metagenomes</taxon>
        <taxon>ecological metagenomes</taxon>
    </lineage>
</organism>
<sequence>MILFFIKEKADDVNMEKMKDQSLRKRFFINGKKFDTKSQANKKLFNRINQVSDIFENKRKEINNSKGKEDYLSAEELLNMGEIYSKNGQFDKALENYKKSLEKDSSNRMTWHRMGMTYTNLHEFLKAVEHLEKAV</sequence>
<dbReference type="AlphaFoldDB" id="X0Z3H5"/>
<reference evidence="1" key="1">
    <citation type="journal article" date="2014" name="Front. Microbiol.">
        <title>High frequency of phylogenetically diverse reductive dehalogenase-homologous genes in deep subseafloor sedimentary metagenomes.</title>
        <authorList>
            <person name="Kawai M."/>
            <person name="Futagami T."/>
            <person name="Toyoda A."/>
            <person name="Takaki Y."/>
            <person name="Nishi S."/>
            <person name="Hori S."/>
            <person name="Arai W."/>
            <person name="Tsubouchi T."/>
            <person name="Morono Y."/>
            <person name="Uchiyama I."/>
            <person name="Ito T."/>
            <person name="Fujiyama A."/>
            <person name="Inagaki F."/>
            <person name="Takami H."/>
        </authorList>
    </citation>
    <scope>NUCLEOTIDE SEQUENCE</scope>
    <source>
        <strain evidence="1">Expedition CK06-06</strain>
    </source>
</reference>
<accession>X0Z3H5</accession>
<gene>
    <name evidence="1" type="ORF">S01H4_20382</name>
</gene>
<dbReference type="InterPro" id="IPR011990">
    <property type="entry name" value="TPR-like_helical_dom_sf"/>
</dbReference>
<dbReference type="PROSITE" id="PS50005">
    <property type="entry name" value="TPR"/>
    <property type="match status" value="1"/>
</dbReference>
<dbReference type="Pfam" id="PF00515">
    <property type="entry name" value="TPR_1"/>
    <property type="match status" value="1"/>
</dbReference>
<dbReference type="EMBL" id="BART01009158">
    <property type="protein sequence ID" value="GAG63880.1"/>
    <property type="molecule type" value="Genomic_DNA"/>
</dbReference>
<comment type="caution">
    <text evidence="1">The sequence shown here is derived from an EMBL/GenBank/DDBJ whole genome shotgun (WGS) entry which is preliminary data.</text>
</comment>
<proteinExistence type="predicted"/>